<evidence type="ECO:0000313" key="3">
    <source>
        <dbReference type="Proteomes" id="UP000194221"/>
    </source>
</evidence>
<dbReference type="Proteomes" id="UP000194221">
    <property type="component" value="Unassembled WGS sequence"/>
</dbReference>
<sequence>MPKKGKAKNTVNKAKHTRLMKQKENKLRTEKQRNKERLKAIIKKANEAKEQPKDDSTTNH</sequence>
<name>A0A1Y2PC35_9FLAO</name>
<accession>A0A1Y2PC35</accession>
<keyword evidence="3" id="KW-1185">Reference proteome</keyword>
<protein>
    <submittedName>
        <fullName evidence="2">Uncharacterized protein</fullName>
    </submittedName>
</protein>
<comment type="caution">
    <text evidence="2">The sequence shown here is derived from an EMBL/GenBank/DDBJ whole genome shotgun (WGS) entry which is preliminary data.</text>
</comment>
<evidence type="ECO:0000313" key="2">
    <source>
        <dbReference type="EMBL" id="OSY88032.1"/>
    </source>
</evidence>
<proteinExistence type="predicted"/>
<reference evidence="2 3" key="1">
    <citation type="submission" date="2015-03" db="EMBL/GenBank/DDBJ databases">
        <title>Genome sequence of Tenacibaculum sp. S2-2, isolated from intestinal microbiota of sea cucumber, Apostichopus japonicas.</title>
        <authorList>
            <person name="Shao Z."/>
            <person name="Wang L."/>
            <person name="Li X."/>
        </authorList>
    </citation>
    <scope>NUCLEOTIDE SEQUENCE [LARGE SCALE GENOMIC DNA]</scope>
    <source>
        <strain evidence="2 3">S2-2</strain>
    </source>
</reference>
<organism evidence="2 3">
    <name type="scientific">Tenacibaculum holothuriorum</name>
    <dbReference type="NCBI Taxonomy" id="1635173"/>
    <lineage>
        <taxon>Bacteria</taxon>
        <taxon>Pseudomonadati</taxon>
        <taxon>Bacteroidota</taxon>
        <taxon>Flavobacteriia</taxon>
        <taxon>Flavobacteriales</taxon>
        <taxon>Flavobacteriaceae</taxon>
        <taxon>Tenacibaculum</taxon>
    </lineage>
</organism>
<dbReference type="RefSeq" id="WP_086030499.1">
    <property type="nucleotide sequence ID" value="NZ_LAPZ01000005.1"/>
</dbReference>
<dbReference type="AlphaFoldDB" id="A0A1Y2PC35"/>
<dbReference type="OrthoDB" id="1454321at2"/>
<feature type="region of interest" description="Disordered" evidence="1">
    <location>
        <begin position="1"/>
        <end position="60"/>
    </location>
</feature>
<feature type="compositionally biased region" description="Basic and acidic residues" evidence="1">
    <location>
        <begin position="21"/>
        <end position="60"/>
    </location>
</feature>
<dbReference type="STRING" id="1635173.WH52_08360"/>
<gene>
    <name evidence="2" type="ORF">WH52_08360</name>
</gene>
<dbReference type="InParanoid" id="A0A1Y2PC35"/>
<feature type="compositionally biased region" description="Basic residues" evidence="1">
    <location>
        <begin position="1"/>
        <end position="20"/>
    </location>
</feature>
<dbReference type="EMBL" id="LAPZ01000005">
    <property type="protein sequence ID" value="OSY88032.1"/>
    <property type="molecule type" value="Genomic_DNA"/>
</dbReference>
<evidence type="ECO:0000256" key="1">
    <source>
        <dbReference type="SAM" id="MobiDB-lite"/>
    </source>
</evidence>